<dbReference type="PANTHER" id="PTHR47966">
    <property type="entry name" value="BETA-SITE APP-CLEAVING ENZYME, ISOFORM A-RELATED"/>
    <property type="match status" value="1"/>
</dbReference>
<comment type="caution">
    <text evidence="7">The sequence shown here is derived from an EMBL/GenBank/DDBJ whole genome shotgun (WGS) entry which is preliminary data.</text>
</comment>
<evidence type="ECO:0000256" key="3">
    <source>
        <dbReference type="ARBA" id="ARBA00022750"/>
    </source>
</evidence>
<dbReference type="InterPro" id="IPR001969">
    <property type="entry name" value="Aspartic_peptidase_AS"/>
</dbReference>
<protein>
    <submittedName>
        <fullName evidence="7">Aspartic endopeptidase Pep1/aspergillopepsin F</fullName>
    </submittedName>
</protein>
<gene>
    <name evidence="7" type="ORF">K490DRAFT_21724</name>
</gene>
<sequence length="394" mass="41305">NPSTFSIPQVAAGKRLRNGPLSIARTYRKYRVPIPDDLAAAISRASAYFTELELQNTTLSNSNLSTRSVPAIPEDKYDSVYLSPVTVGTNNMMLDLDTGSGDLWVFSNLMPPSLTKNNRTLYAPAYPAAIYLGLTWSTVYGDGSSASGFVYQDRVIAGNRSSTGPQAAPIVAPYQAVEAALTASPLFVADSSGDGVMGLGFSSLNSVSPVPKKTFFDTIKPSLKAPLFTASLKHNAPGSWDFGFVNGSLFSGVTSGGGVVYADVDASSGWWEFNATGFAVGNAVVRTVTIDLIADTGTTLLYLPSSIVAAYYAAVPGARLNATQGGWIFPCVSPLPAFSLVIGGALQSVPGAYLNFGPSDRKGNCFGGMQENGGLEVAIMGDVFLKAVFVVFDG</sequence>
<evidence type="ECO:0000313" key="7">
    <source>
        <dbReference type="EMBL" id="KAF2085269.1"/>
    </source>
</evidence>
<name>A0A9P4HP36_9PEZI</name>
<dbReference type="SUPFAM" id="SSF50630">
    <property type="entry name" value="Acid proteases"/>
    <property type="match status" value="1"/>
</dbReference>
<dbReference type="InterPro" id="IPR033121">
    <property type="entry name" value="PEPTIDASE_A1"/>
</dbReference>
<keyword evidence="4 5" id="KW-0378">Hydrolase</keyword>
<feature type="non-terminal residue" evidence="7">
    <location>
        <position position="1"/>
    </location>
</feature>
<reference evidence="7" key="1">
    <citation type="journal article" date="2020" name="Stud. Mycol.">
        <title>101 Dothideomycetes genomes: a test case for predicting lifestyles and emergence of pathogens.</title>
        <authorList>
            <person name="Haridas S."/>
            <person name="Albert R."/>
            <person name="Binder M."/>
            <person name="Bloem J."/>
            <person name="Labutti K."/>
            <person name="Salamov A."/>
            <person name="Andreopoulos B."/>
            <person name="Baker S."/>
            <person name="Barry K."/>
            <person name="Bills G."/>
            <person name="Bluhm B."/>
            <person name="Cannon C."/>
            <person name="Castanera R."/>
            <person name="Culley D."/>
            <person name="Daum C."/>
            <person name="Ezra D."/>
            <person name="Gonzalez J."/>
            <person name="Henrissat B."/>
            <person name="Kuo A."/>
            <person name="Liang C."/>
            <person name="Lipzen A."/>
            <person name="Lutzoni F."/>
            <person name="Magnuson J."/>
            <person name="Mondo S."/>
            <person name="Nolan M."/>
            <person name="Ohm R."/>
            <person name="Pangilinan J."/>
            <person name="Park H.-J."/>
            <person name="Ramirez L."/>
            <person name="Alfaro M."/>
            <person name="Sun H."/>
            <person name="Tritt A."/>
            <person name="Yoshinaga Y."/>
            <person name="Zwiers L.-H."/>
            <person name="Turgeon B."/>
            <person name="Goodwin S."/>
            <person name="Spatafora J."/>
            <person name="Crous P."/>
            <person name="Grigoriev I."/>
        </authorList>
    </citation>
    <scope>NUCLEOTIDE SEQUENCE</scope>
    <source>
        <strain evidence="7">CBS 121410</strain>
    </source>
</reference>
<dbReference type="CDD" id="cd06097">
    <property type="entry name" value="Aspergillopepsin_like"/>
    <property type="match status" value="1"/>
</dbReference>
<keyword evidence="3 5" id="KW-0064">Aspartyl protease</keyword>
<evidence type="ECO:0000256" key="5">
    <source>
        <dbReference type="RuleBase" id="RU000454"/>
    </source>
</evidence>
<dbReference type="GO" id="GO:0006508">
    <property type="term" value="P:proteolysis"/>
    <property type="evidence" value="ECO:0007669"/>
    <property type="project" value="UniProtKB-KW"/>
</dbReference>
<dbReference type="Pfam" id="PF00026">
    <property type="entry name" value="Asp"/>
    <property type="match status" value="1"/>
</dbReference>
<dbReference type="InterPro" id="IPR001461">
    <property type="entry name" value="Aspartic_peptidase_A1"/>
</dbReference>
<evidence type="ECO:0000313" key="8">
    <source>
        <dbReference type="Proteomes" id="UP000799776"/>
    </source>
</evidence>
<dbReference type="GO" id="GO:0004190">
    <property type="term" value="F:aspartic-type endopeptidase activity"/>
    <property type="evidence" value="ECO:0007669"/>
    <property type="project" value="UniProtKB-KW"/>
</dbReference>
<dbReference type="PROSITE" id="PS51767">
    <property type="entry name" value="PEPTIDASE_A1"/>
    <property type="match status" value="1"/>
</dbReference>
<evidence type="ECO:0000259" key="6">
    <source>
        <dbReference type="PROSITE" id="PS51767"/>
    </source>
</evidence>
<dbReference type="InterPro" id="IPR034163">
    <property type="entry name" value="Aspergillopepsin-like_cat_dom"/>
</dbReference>
<proteinExistence type="inferred from homology"/>
<feature type="non-terminal residue" evidence="7">
    <location>
        <position position="394"/>
    </location>
</feature>
<keyword evidence="2 5" id="KW-0645">Protease</keyword>
<evidence type="ECO:0000256" key="1">
    <source>
        <dbReference type="ARBA" id="ARBA00007447"/>
    </source>
</evidence>
<organism evidence="7 8">
    <name type="scientific">Saccharata proteae CBS 121410</name>
    <dbReference type="NCBI Taxonomy" id="1314787"/>
    <lineage>
        <taxon>Eukaryota</taxon>
        <taxon>Fungi</taxon>
        <taxon>Dikarya</taxon>
        <taxon>Ascomycota</taxon>
        <taxon>Pezizomycotina</taxon>
        <taxon>Dothideomycetes</taxon>
        <taxon>Dothideomycetes incertae sedis</taxon>
        <taxon>Botryosphaeriales</taxon>
        <taxon>Saccharataceae</taxon>
        <taxon>Saccharata</taxon>
    </lineage>
</organism>
<evidence type="ECO:0000256" key="2">
    <source>
        <dbReference type="ARBA" id="ARBA00022670"/>
    </source>
</evidence>
<dbReference type="Proteomes" id="UP000799776">
    <property type="component" value="Unassembled WGS sequence"/>
</dbReference>
<keyword evidence="8" id="KW-1185">Reference proteome</keyword>
<dbReference type="PRINTS" id="PR00792">
    <property type="entry name" value="PEPSIN"/>
</dbReference>
<dbReference type="Gene3D" id="2.40.70.10">
    <property type="entry name" value="Acid Proteases"/>
    <property type="match status" value="2"/>
</dbReference>
<dbReference type="OrthoDB" id="2747330at2759"/>
<evidence type="ECO:0000256" key="4">
    <source>
        <dbReference type="ARBA" id="ARBA00022801"/>
    </source>
</evidence>
<feature type="domain" description="Peptidase A1" evidence="6">
    <location>
        <begin position="81"/>
        <end position="394"/>
    </location>
</feature>
<dbReference type="InterPro" id="IPR021109">
    <property type="entry name" value="Peptidase_aspartic_dom_sf"/>
</dbReference>
<dbReference type="EMBL" id="ML978732">
    <property type="protein sequence ID" value="KAF2085269.1"/>
    <property type="molecule type" value="Genomic_DNA"/>
</dbReference>
<accession>A0A9P4HP36</accession>
<dbReference type="PANTHER" id="PTHR47966:SF2">
    <property type="entry name" value="ASPERGILLOPEPSIN-1-RELATED"/>
    <property type="match status" value="1"/>
</dbReference>
<dbReference type="AlphaFoldDB" id="A0A9P4HP36"/>
<dbReference type="PROSITE" id="PS00141">
    <property type="entry name" value="ASP_PROTEASE"/>
    <property type="match status" value="1"/>
</dbReference>
<comment type="similarity">
    <text evidence="1 5">Belongs to the peptidase A1 family.</text>
</comment>